<keyword evidence="4 7" id="KW-0812">Transmembrane</keyword>
<dbReference type="GO" id="GO:0005886">
    <property type="term" value="C:plasma membrane"/>
    <property type="evidence" value="ECO:0007669"/>
    <property type="project" value="UniProtKB-SubCell"/>
</dbReference>
<evidence type="ECO:0000256" key="6">
    <source>
        <dbReference type="ARBA" id="ARBA00023136"/>
    </source>
</evidence>
<keyword evidence="3" id="KW-1003">Cell membrane</keyword>
<evidence type="ECO:0000259" key="8">
    <source>
        <dbReference type="Pfam" id="PF01757"/>
    </source>
</evidence>
<dbReference type="GO" id="GO:0016413">
    <property type="term" value="F:O-acetyltransferase activity"/>
    <property type="evidence" value="ECO:0007669"/>
    <property type="project" value="TreeGrafter"/>
</dbReference>
<gene>
    <name evidence="9" type="ORF">BCT23_23170</name>
</gene>
<evidence type="ECO:0000256" key="1">
    <source>
        <dbReference type="ARBA" id="ARBA00004651"/>
    </source>
</evidence>
<feature type="transmembrane region" description="Helical" evidence="7">
    <location>
        <begin position="186"/>
        <end position="202"/>
    </location>
</feature>
<reference evidence="10" key="1">
    <citation type="submission" date="2016-07" db="EMBL/GenBank/DDBJ databases">
        <title>Nontailed viruses are major unrecognized killers of bacteria in the ocean.</title>
        <authorList>
            <person name="Kauffman K."/>
            <person name="Hussain F."/>
            <person name="Yang J."/>
            <person name="Arevalo P."/>
            <person name="Brown J."/>
            <person name="Cutler M."/>
            <person name="Kelly L."/>
            <person name="Polz M.F."/>
        </authorList>
    </citation>
    <scope>NUCLEOTIDE SEQUENCE [LARGE SCALE GENOMIC DNA]</scope>
    <source>
        <strain evidence="10">10N.261.45.A10</strain>
    </source>
</reference>
<comment type="similarity">
    <text evidence="2">Belongs to the acyltransferase 3 family.</text>
</comment>
<dbReference type="InterPro" id="IPR002656">
    <property type="entry name" value="Acyl_transf_3_dom"/>
</dbReference>
<name>A0A2N7L6D1_9GAMM</name>
<keyword evidence="6 7" id="KW-0472">Membrane</keyword>
<dbReference type="EMBL" id="MDAL01000044">
    <property type="protein sequence ID" value="PMN89292.1"/>
    <property type="molecule type" value="Genomic_DNA"/>
</dbReference>
<sequence>MFLQSISNYRALAIMMIVSVHVYPYGLENTTGYLSVIKNLLSNSTALFVFISGFMFHHVFMRNYNYKKFIKSKLERVFSPYLFLSTLAIALLFITNNGYFSESFYDSDTRFFSSSDSSFITIVKYYLTGRMLTAYWYIPFAILLFVCAPLHRKYGLLSMNKQIAIFLLFSIVSLFVHRSMGNINPFQMLIYFTPFYLLGILFSKNREVLTRNSLSRGLILMALTVLLAIYQYSVGHQGNYIKPLFQYGGVDIMFIQKIFMATSLYYLLDALSFKNKCVDYVSDVSFAIYFLHPWVLTILKRLPFELQIPTVDVFKYVFVFSFVIIFSVFIAIFTHKILNSVIRTKYIIGY</sequence>
<evidence type="ECO:0000256" key="7">
    <source>
        <dbReference type="SAM" id="Phobius"/>
    </source>
</evidence>
<keyword evidence="5 7" id="KW-1133">Transmembrane helix</keyword>
<dbReference type="Pfam" id="PF01757">
    <property type="entry name" value="Acyl_transf_3"/>
    <property type="match status" value="1"/>
</dbReference>
<accession>A0A2N7L6D1</accession>
<organism evidence="9 10">
    <name type="scientific">Enterovibrio norvegicus</name>
    <dbReference type="NCBI Taxonomy" id="188144"/>
    <lineage>
        <taxon>Bacteria</taxon>
        <taxon>Pseudomonadati</taxon>
        <taxon>Pseudomonadota</taxon>
        <taxon>Gammaproteobacteria</taxon>
        <taxon>Vibrionales</taxon>
        <taxon>Vibrionaceae</taxon>
        <taxon>Enterovibrio</taxon>
    </lineage>
</organism>
<comment type="subcellular location">
    <subcellularLocation>
        <location evidence="1">Cell membrane</location>
        <topology evidence="1">Multi-pass membrane protein</topology>
    </subcellularLocation>
</comment>
<feature type="transmembrane region" description="Helical" evidence="7">
    <location>
        <begin position="316"/>
        <end position="338"/>
    </location>
</feature>
<feature type="transmembrane region" description="Helical" evidence="7">
    <location>
        <begin position="40"/>
        <end position="60"/>
    </location>
</feature>
<evidence type="ECO:0000256" key="3">
    <source>
        <dbReference type="ARBA" id="ARBA00022475"/>
    </source>
</evidence>
<proteinExistence type="inferred from homology"/>
<evidence type="ECO:0000313" key="10">
    <source>
        <dbReference type="Proteomes" id="UP000235387"/>
    </source>
</evidence>
<feature type="transmembrane region" description="Helical" evidence="7">
    <location>
        <begin position="244"/>
        <end position="268"/>
    </location>
</feature>
<feature type="transmembrane region" description="Helical" evidence="7">
    <location>
        <begin position="7"/>
        <end position="25"/>
    </location>
</feature>
<dbReference type="Proteomes" id="UP000235387">
    <property type="component" value="Unassembled WGS sequence"/>
</dbReference>
<dbReference type="PANTHER" id="PTHR40074:SF2">
    <property type="entry name" value="O-ACETYLTRANSFERASE WECH"/>
    <property type="match status" value="1"/>
</dbReference>
<feature type="transmembrane region" description="Helical" evidence="7">
    <location>
        <begin position="163"/>
        <end position="180"/>
    </location>
</feature>
<feature type="domain" description="Acyltransferase 3" evidence="8">
    <location>
        <begin position="6"/>
        <end position="331"/>
    </location>
</feature>
<evidence type="ECO:0000313" key="9">
    <source>
        <dbReference type="EMBL" id="PMN89292.1"/>
    </source>
</evidence>
<dbReference type="AlphaFoldDB" id="A0A2N7L6D1"/>
<feature type="transmembrane region" description="Helical" evidence="7">
    <location>
        <begin position="280"/>
        <end position="296"/>
    </location>
</feature>
<feature type="transmembrane region" description="Helical" evidence="7">
    <location>
        <begin position="134"/>
        <end position="151"/>
    </location>
</feature>
<evidence type="ECO:0000256" key="2">
    <source>
        <dbReference type="ARBA" id="ARBA00007400"/>
    </source>
</evidence>
<dbReference type="PANTHER" id="PTHR40074">
    <property type="entry name" value="O-ACETYLTRANSFERASE WECH"/>
    <property type="match status" value="1"/>
</dbReference>
<feature type="transmembrane region" description="Helical" evidence="7">
    <location>
        <begin position="81"/>
        <end position="100"/>
    </location>
</feature>
<evidence type="ECO:0000256" key="4">
    <source>
        <dbReference type="ARBA" id="ARBA00022692"/>
    </source>
</evidence>
<feature type="transmembrane region" description="Helical" evidence="7">
    <location>
        <begin position="214"/>
        <end position="232"/>
    </location>
</feature>
<comment type="caution">
    <text evidence="9">The sequence shown here is derived from an EMBL/GenBank/DDBJ whole genome shotgun (WGS) entry which is preliminary data.</text>
</comment>
<evidence type="ECO:0000256" key="5">
    <source>
        <dbReference type="ARBA" id="ARBA00022989"/>
    </source>
</evidence>
<dbReference type="GO" id="GO:0009246">
    <property type="term" value="P:enterobacterial common antigen biosynthetic process"/>
    <property type="evidence" value="ECO:0007669"/>
    <property type="project" value="TreeGrafter"/>
</dbReference>
<protein>
    <recommendedName>
        <fullName evidence="8">Acyltransferase 3 domain-containing protein</fullName>
    </recommendedName>
</protein>